<evidence type="ECO:0000256" key="1">
    <source>
        <dbReference type="ARBA" id="ARBA00008455"/>
    </source>
</evidence>
<dbReference type="KEGG" id="dzi:111300867"/>
<evidence type="ECO:0000256" key="4">
    <source>
        <dbReference type="ARBA" id="ARBA00022807"/>
    </source>
</evidence>
<dbReference type="Pfam" id="PF00112">
    <property type="entry name" value="Peptidase_C1"/>
    <property type="match status" value="1"/>
</dbReference>
<proteinExistence type="inferred from homology"/>
<organism evidence="7 8">
    <name type="scientific">Durio zibethinus</name>
    <name type="common">Durian</name>
    <dbReference type="NCBI Taxonomy" id="66656"/>
    <lineage>
        <taxon>Eukaryota</taxon>
        <taxon>Viridiplantae</taxon>
        <taxon>Streptophyta</taxon>
        <taxon>Embryophyta</taxon>
        <taxon>Tracheophyta</taxon>
        <taxon>Spermatophyta</taxon>
        <taxon>Magnoliopsida</taxon>
        <taxon>eudicotyledons</taxon>
        <taxon>Gunneridae</taxon>
        <taxon>Pentapetalae</taxon>
        <taxon>rosids</taxon>
        <taxon>malvids</taxon>
        <taxon>Malvales</taxon>
        <taxon>Malvaceae</taxon>
        <taxon>Helicteroideae</taxon>
        <taxon>Durio</taxon>
    </lineage>
</organism>
<dbReference type="GeneID" id="111300867"/>
<dbReference type="InterPro" id="IPR039417">
    <property type="entry name" value="Peptidase_C1A_papain-like"/>
</dbReference>
<evidence type="ECO:0000259" key="6">
    <source>
        <dbReference type="SMART" id="SM00645"/>
    </source>
</evidence>
<dbReference type="PRINTS" id="PR00705">
    <property type="entry name" value="PAPAIN"/>
</dbReference>
<evidence type="ECO:0000256" key="2">
    <source>
        <dbReference type="ARBA" id="ARBA00022670"/>
    </source>
</evidence>
<keyword evidence="2" id="KW-0645">Protease</keyword>
<dbReference type="Gene3D" id="3.90.70.10">
    <property type="entry name" value="Cysteine proteinases"/>
    <property type="match status" value="1"/>
</dbReference>
<evidence type="ECO:0000313" key="7">
    <source>
        <dbReference type="Proteomes" id="UP000515121"/>
    </source>
</evidence>
<dbReference type="InterPro" id="IPR013128">
    <property type="entry name" value="Peptidase_C1A"/>
</dbReference>
<name>A0A6P5ZH55_DURZI</name>
<dbReference type="InterPro" id="IPR000668">
    <property type="entry name" value="Peptidase_C1A_C"/>
</dbReference>
<keyword evidence="3" id="KW-0378">Hydrolase</keyword>
<evidence type="ECO:0000313" key="8">
    <source>
        <dbReference type="RefSeq" id="XP_022752198.1"/>
    </source>
</evidence>
<feature type="domain" description="Peptidase C1A papain C-terminal" evidence="6">
    <location>
        <begin position="49"/>
        <end position="271"/>
    </location>
</feature>
<reference evidence="8" key="1">
    <citation type="submission" date="2025-08" db="UniProtKB">
        <authorList>
            <consortium name="RefSeq"/>
        </authorList>
    </citation>
    <scope>IDENTIFICATION</scope>
    <source>
        <tissue evidence="8">Fruit stalk</tissue>
    </source>
</reference>
<dbReference type="GO" id="GO:0006508">
    <property type="term" value="P:proteolysis"/>
    <property type="evidence" value="ECO:0007669"/>
    <property type="project" value="UniProtKB-KW"/>
</dbReference>
<evidence type="ECO:0000256" key="5">
    <source>
        <dbReference type="ARBA" id="ARBA00023157"/>
    </source>
</evidence>
<dbReference type="CDD" id="cd02248">
    <property type="entry name" value="Peptidase_C1A"/>
    <property type="match status" value="1"/>
</dbReference>
<keyword evidence="5" id="KW-1015">Disulfide bond</keyword>
<protein>
    <submittedName>
        <fullName evidence="8">Macrodontain-1-like</fullName>
    </submittedName>
</protein>
<comment type="similarity">
    <text evidence="1">Belongs to the peptidase C1 family.</text>
</comment>
<sequence>MGLCSLFLNSARRNILELNDTVMDAGDEPGQLLLSSKTSLPPIRIPPDYPQRVDWREKKGADQVLNPVRNQKACQACWALVTVVVLESVRKIRFEQEELKLLSPQMLIDCVCEDPPADKIDTKTGCYPYAVNKAFDWLIKNSVQSEADYPYVATRGKCLHVAVPKESLKIKKYVKIKGHERTRLLKHVARHPLAAVIEITKEILTLNDQVYEGLAMKPQEDPPRHAVVIIGYGKDEETGKNYWLIQSSWGDEWAIGGVGKVARDVKANVEMRGLFP</sequence>
<dbReference type="AlphaFoldDB" id="A0A6P5ZH55"/>
<dbReference type="InterPro" id="IPR038765">
    <property type="entry name" value="Papain-like_cys_pep_sf"/>
</dbReference>
<keyword evidence="4" id="KW-0788">Thiol protease</keyword>
<dbReference type="RefSeq" id="XP_022752198.1">
    <property type="nucleotide sequence ID" value="XM_022896463.1"/>
</dbReference>
<dbReference type="GO" id="GO:0008234">
    <property type="term" value="F:cysteine-type peptidase activity"/>
    <property type="evidence" value="ECO:0007669"/>
    <property type="project" value="UniProtKB-KW"/>
</dbReference>
<accession>A0A6P5ZH55</accession>
<dbReference type="Proteomes" id="UP000515121">
    <property type="component" value="Unplaced"/>
</dbReference>
<dbReference type="PANTHER" id="PTHR12411">
    <property type="entry name" value="CYSTEINE PROTEASE FAMILY C1-RELATED"/>
    <property type="match status" value="1"/>
</dbReference>
<dbReference type="SMART" id="SM00645">
    <property type="entry name" value="Pept_C1"/>
    <property type="match status" value="1"/>
</dbReference>
<evidence type="ECO:0000256" key="3">
    <source>
        <dbReference type="ARBA" id="ARBA00022801"/>
    </source>
</evidence>
<keyword evidence="7" id="KW-1185">Reference proteome</keyword>
<dbReference type="OrthoDB" id="1651340at2759"/>
<gene>
    <name evidence="8" type="primary">LOC111300867</name>
</gene>
<dbReference type="SUPFAM" id="SSF54001">
    <property type="entry name" value="Cysteine proteinases"/>
    <property type="match status" value="1"/>
</dbReference>